<dbReference type="AlphaFoldDB" id="A0A5E8B4V2"/>
<proteinExistence type="predicted"/>
<evidence type="ECO:0000259" key="1">
    <source>
        <dbReference type="PROSITE" id="PS50904"/>
    </source>
</evidence>
<reference evidence="2 3" key="1">
    <citation type="submission" date="2019-09" db="EMBL/GenBank/DDBJ databases">
        <authorList>
            <person name="Brejova B."/>
        </authorList>
    </citation>
    <scope>NUCLEOTIDE SEQUENCE [LARGE SCALE GENOMIC DNA]</scope>
</reference>
<keyword evidence="3" id="KW-1185">Reference proteome</keyword>
<organism evidence="2 3">
    <name type="scientific">Magnusiomyces paraingens</name>
    <dbReference type="NCBI Taxonomy" id="2606893"/>
    <lineage>
        <taxon>Eukaryota</taxon>
        <taxon>Fungi</taxon>
        <taxon>Dikarya</taxon>
        <taxon>Ascomycota</taxon>
        <taxon>Saccharomycotina</taxon>
        <taxon>Dipodascomycetes</taxon>
        <taxon>Dipodascales</taxon>
        <taxon>Dipodascaceae</taxon>
        <taxon>Magnusiomyces</taxon>
    </lineage>
</organism>
<dbReference type="EMBL" id="CABVLU010000001">
    <property type="protein sequence ID" value="VVT46552.1"/>
    <property type="molecule type" value="Genomic_DNA"/>
</dbReference>
<dbReference type="Pfam" id="PF04707">
    <property type="entry name" value="PRELI"/>
    <property type="match status" value="1"/>
</dbReference>
<dbReference type="PANTHER" id="PTHR11158">
    <property type="entry name" value="MSF1/PX19 RELATED"/>
    <property type="match status" value="1"/>
</dbReference>
<gene>
    <name evidence="2" type="ORF">SAPINGB_P001270</name>
</gene>
<dbReference type="OrthoDB" id="341300at2759"/>
<feature type="domain" description="PRELI/MSF1" evidence="1">
    <location>
        <begin position="2"/>
        <end position="194"/>
    </location>
</feature>
<dbReference type="Proteomes" id="UP000398389">
    <property type="component" value="Unassembled WGS sequence"/>
</dbReference>
<sequence>MVLTYSTFHEFNYNFSTVTLAFFNRYPNPYATHVISADTISQKIQDQKLYTTRLIRKNGRLPKFIMPFLGKVAESWIVEYSVVDPVNQTMKTWTSNLEHRGVLKVEEQTEYKAVVPTDISNSNSSNHNNNNNNNNNKNALMTAATYNVLFSSNFGRWGIRDRIESWSLSKFRENVQKSRRGMAYVMERMREKGLTAFGEIQRQMSVVRDQRELRDV</sequence>
<name>A0A5E8B4V2_9ASCO</name>
<dbReference type="InterPro" id="IPR037365">
    <property type="entry name" value="Slowmo/Ups"/>
</dbReference>
<dbReference type="InterPro" id="IPR006797">
    <property type="entry name" value="PRELI/MSF1_dom"/>
</dbReference>
<dbReference type="GO" id="GO:0005758">
    <property type="term" value="C:mitochondrial intermembrane space"/>
    <property type="evidence" value="ECO:0007669"/>
    <property type="project" value="InterPro"/>
</dbReference>
<dbReference type="PROSITE" id="PS50904">
    <property type="entry name" value="PRELI_MSF1"/>
    <property type="match status" value="1"/>
</dbReference>
<protein>
    <recommendedName>
        <fullName evidence="1">PRELI/MSF1 domain-containing protein</fullName>
    </recommendedName>
</protein>
<evidence type="ECO:0000313" key="3">
    <source>
        <dbReference type="Proteomes" id="UP000398389"/>
    </source>
</evidence>
<dbReference type="RefSeq" id="XP_031851884.1">
    <property type="nucleotide sequence ID" value="XM_031995993.1"/>
</dbReference>
<accession>A0A5E8B4V2</accession>
<evidence type="ECO:0000313" key="2">
    <source>
        <dbReference type="EMBL" id="VVT46552.1"/>
    </source>
</evidence>
<dbReference type="GeneID" id="43580093"/>